<dbReference type="InterPro" id="IPR053714">
    <property type="entry name" value="Iso_Racemase_Enz_sf"/>
</dbReference>
<accession>A0A3B0SJD9</accession>
<gene>
    <name evidence="1" type="ORF">MNBD_ALPHA08-858</name>
</gene>
<dbReference type="PIRSF" id="PIRSF015736">
    <property type="entry name" value="MI"/>
    <property type="match status" value="1"/>
</dbReference>
<name>A0A3B0SJD9_9ZZZZ</name>
<organism evidence="1">
    <name type="scientific">hydrothermal vent metagenome</name>
    <dbReference type="NCBI Taxonomy" id="652676"/>
    <lineage>
        <taxon>unclassified sequences</taxon>
        <taxon>metagenomes</taxon>
        <taxon>ecological metagenomes</taxon>
    </lineage>
</organism>
<evidence type="ECO:0000313" key="1">
    <source>
        <dbReference type="EMBL" id="VAW02502.1"/>
    </source>
</evidence>
<dbReference type="InterPro" id="IPR026286">
    <property type="entry name" value="MaiA/AMDase"/>
</dbReference>
<proteinExistence type="predicted"/>
<sequence length="252" mass="26955">MTRFSYTSDHPDEKPATIGLVVLQADETLEHDFQRLMPPEKIIQHVTRLPSDSTVSHDGLAAMQQSLASAVGLFPQATQFDVVGFGCTSGASIIGASNIAKLITSNCTTANVTDPLSALIAACGMLKLKNLAVLSPYVKEVSDALRASLQQAGINSPVFGSFEEHREEKVVGIDRKSILNAAIQLGSSPQVDAIFLSCTNLKTLDVIADIEAKILKPVLSSNQVLAWHICKLAGIELKHRNKGHLLSGQTTT</sequence>
<dbReference type="PANTHER" id="PTHR40267">
    <property type="entry name" value="BLR3294 PROTEIN"/>
    <property type="match status" value="1"/>
</dbReference>
<dbReference type="EMBL" id="UOEC01000200">
    <property type="protein sequence ID" value="VAW02502.1"/>
    <property type="molecule type" value="Genomic_DNA"/>
</dbReference>
<dbReference type="PANTHER" id="PTHR40267:SF1">
    <property type="entry name" value="BLR3294 PROTEIN"/>
    <property type="match status" value="1"/>
</dbReference>
<dbReference type="Pfam" id="PF17645">
    <property type="entry name" value="Amdase"/>
    <property type="match status" value="1"/>
</dbReference>
<reference evidence="1" key="1">
    <citation type="submission" date="2018-06" db="EMBL/GenBank/DDBJ databases">
        <authorList>
            <person name="Zhirakovskaya E."/>
        </authorList>
    </citation>
    <scope>NUCLEOTIDE SEQUENCE</scope>
</reference>
<evidence type="ECO:0008006" key="2">
    <source>
        <dbReference type="Google" id="ProtNLM"/>
    </source>
</evidence>
<dbReference type="AlphaFoldDB" id="A0A3B0SJD9"/>
<dbReference type="Gene3D" id="3.40.50.12500">
    <property type="match status" value="1"/>
</dbReference>
<protein>
    <recommendedName>
        <fullName evidence="2">Asp/Glu racemase</fullName>
    </recommendedName>
</protein>